<protein>
    <recommendedName>
        <fullName evidence="15">Ion transport domain-containing protein</fullName>
    </recommendedName>
</protein>
<dbReference type="Gene3D" id="1.20.120.350">
    <property type="entry name" value="Voltage-gated potassium channels. Chain C"/>
    <property type="match status" value="1"/>
</dbReference>
<keyword evidence="4" id="KW-0107">Calcium channel</keyword>
<feature type="transmembrane region" description="Helical" evidence="14">
    <location>
        <begin position="460"/>
        <end position="479"/>
    </location>
</feature>
<feature type="region of interest" description="Disordered" evidence="13">
    <location>
        <begin position="827"/>
        <end position="855"/>
    </location>
</feature>
<comment type="subcellular location">
    <subcellularLocation>
        <location evidence="1">Membrane</location>
        <topology evidence="1">Multi-pass membrane protein</topology>
    </subcellularLocation>
</comment>
<evidence type="ECO:0000256" key="14">
    <source>
        <dbReference type="SAM" id="Phobius"/>
    </source>
</evidence>
<evidence type="ECO:0000256" key="12">
    <source>
        <dbReference type="ARBA" id="ARBA00023303"/>
    </source>
</evidence>
<feature type="compositionally biased region" description="Polar residues" evidence="13">
    <location>
        <begin position="585"/>
        <end position="595"/>
    </location>
</feature>
<dbReference type="GO" id="GO:0005891">
    <property type="term" value="C:voltage-gated calcium channel complex"/>
    <property type="evidence" value="ECO:0007669"/>
    <property type="project" value="TreeGrafter"/>
</dbReference>
<organism evidence="16 17">
    <name type="scientific">Chlamydomonas eustigma</name>
    <dbReference type="NCBI Taxonomy" id="1157962"/>
    <lineage>
        <taxon>Eukaryota</taxon>
        <taxon>Viridiplantae</taxon>
        <taxon>Chlorophyta</taxon>
        <taxon>core chlorophytes</taxon>
        <taxon>Chlorophyceae</taxon>
        <taxon>CS clade</taxon>
        <taxon>Chlamydomonadales</taxon>
        <taxon>Chlamydomonadaceae</taxon>
        <taxon>Chlamydomonas</taxon>
    </lineage>
</organism>
<feature type="region of interest" description="Disordered" evidence="13">
    <location>
        <begin position="762"/>
        <end position="782"/>
    </location>
</feature>
<dbReference type="SUPFAM" id="SSF81324">
    <property type="entry name" value="Voltage-gated potassium channels"/>
    <property type="match status" value="1"/>
</dbReference>
<dbReference type="PANTHER" id="PTHR45628:SF7">
    <property type="entry name" value="VOLTAGE-DEPENDENT CALCIUM CHANNEL TYPE A SUBUNIT ALPHA-1"/>
    <property type="match status" value="1"/>
</dbReference>
<dbReference type="EMBL" id="BEGY01000021">
    <property type="protein sequence ID" value="GAX76998.1"/>
    <property type="molecule type" value="Genomic_DNA"/>
</dbReference>
<evidence type="ECO:0000256" key="1">
    <source>
        <dbReference type="ARBA" id="ARBA00004141"/>
    </source>
</evidence>
<evidence type="ECO:0000256" key="4">
    <source>
        <dbReference type="ARBA" id="ARBA00022673"/>
    </source>
</evidence>
<evidence type="ECO:0000256" key="5">
    <source>
        <dbReference type="ARBA" id="ARBA00022692"/>
    </source>
</evidence>
<dbReference type="Pfam" id="PF00520">
    <property type="entry name" value="Ion_trans"/>
    <property type="match status" value="2"/>
</dbReference>
<sequence length="1010" mass="110922">MCGYAPPSWPSDNPTDPNYPDGLICIPYGNPDIGGYRNFDNILITWVQIFQYLTHMDWCYIMYATQDTVSWWTWPLHVTMILIGSFLIMNMILAVIFIQFTKNYTEAKLQAQTSAMLLASRMSSRLASRAKQAGDTSVTSSIHNITGGAAEADVWDFKKCEAETIGDVFESQAGPSSQAAAVLVPSEEKPAGYLKCAWEKSRDICYDVAGSRAFLFTTVGMILANSVALAIMWYNMPDSWQAAREYANIFFSAYFVIEMATKLMAMGVGEYAADNFNLFDALVTFLGVVDVALSLDPYLTSPNALSVFRALRLLRVLRLATTWTSMNRIVQVFLSSLASVGWLTVLLFLYMFIMGLIGMTFFGYKLDSCPLVPGSVQLCPPGMTWRDCPSHFDCYITCDKSQALTWFQVPGSPYGGQAYCEVFPRDVTFNLTLGTSSGDRVQFLAQAGHATRPMPNFDNIYQAMLSIFILITGDGWDVIMKNMMVLYGSPWLPCIFTLITMSIGVFTILNLFLTILLKNLEEFAPKLLLTGEEVTMEVEGVGQQDVGKDIMMSSFSPLKNIREVSKFSGLGTEFSLNSPRPLRPATTSSTFQSHRSSIDVDHGQVTTENAAGILRSVSKKEVMSLVPSSTYSALFRQHSITTSRCHRSLIGALRNPAPECHTAPVNTSTSAQPALLAPSRSVLNFTNDLPSATPPQIPHRSPPAVRSSLFYLEAMQQHNAFHLVLHRPLSQSRRSNEISSILSSETSCSALRHTRDLTAFESGMSQEASRNDRNASGVLQPKTTSAWRISSITGCATQECEMTPGAHSLSRFASGNGPKLVQEIEEAPASDGSTAAQDRHLEHHHGRQVSPQRRHIEVESVIRRSSSQALSRSGSSAYSLLTDSVVKRQQTSSARVLSRSGSMASASLTSRIRRQQQQQSVSVSRFAGIPSPLQGTKKGTSSGEGGGENSEHSPADDDPRQTQDGYEELEGNSLYLLSPTNSLRFFGDSPSVLSIHYAVTHPDVLFGAVL</sequence>
<evidence type="ECO:0000256" key="11">
    <source>
        <dbReference type="ARBA" id="ARBA00023180"/>
    </source>
</evidence>
<keyword evidence="6" id="KW-0106">Calcium</keyword>
<keyword evidence="12" id="KW-0407">Ion channel</keyword>
<accession>A0A250X1Q1</accession>
<dbReference type="InterPro" id="IPR027359">
    <property type="entry name" value="Volt_channel_dom_sf"/>
</dbReference>
<feature type="compositionally biased region" description="Low complexity" evidence="13">
    <location>
        <begin position="915"/>
        <end position="925"/>
    </location>
</feature>
<feature type="region of interest" description="Disordered" evidence="13">
    <location>
        <begin position="891"/>
        <end position="965"/>
    </location>
</feature>
<feature type="transmembrane region" description="Helical" evidence="14">
    <location>
        <begin position="76"/>
        <end position="98"/>
    </location>
</feature>
<feature type="transmembrane region" description="Helical" evidence="14">
    <location>
        <begin position="213"/>
        <end position="234"/>
    </location>
</feature>
<keyword evidence="10 14" id="KW-0472">Membrane</keyword>
<evidence type="ECO:0000256" key="13">
    <source>
        <dbReference type="SAM" id="MobiDB-lite"/>
    </source>
</evidence>
<keyword evidence="2" id="KW-0813">Transport</keyword>
<feature type="domain" description="Ion transport" evidence="15">
    <location>
        <begin position="33"/>
        <end position="106"/>
    </location>
</feature>
<evidence type="ECO:0000256" key="10">
    <source>
        <dbReference type="ARBA" id="ARBA00023136"/>
    </source>
</evidence>
<keyword evidence="11" id="KW-0325">Glycoprotein</keyword>
<evidence type="ECO:0000256" key="8">
    <source>
        <dbReference type="ARBA" id="ARBA00022989"/>
    </source>
</evidence>
<dbReference type="STRING" id="1157962.A0A250X1Q1"/>
<dbReference type="InterPro" id="IPR050599">
    <property type="entry name" value="VDCC_alpha-1_subunit"/>
</dbReference>
<keyword evidence="5 14" id="KW-0812">Transmembrane</keyword>
<evidence type="ECO:0000313" key="16">
    <source>
        <dbReference type="EMBL" id="GAX76998.1"/>
    </source>
</evidence>
<reference evidence="16 17" key="1">
    <citation type="submission" date="2017-08" db="EMBL/GenBank/DDBJ databases">
        <title>Acidophilic green algal genome provides insights into adaptation to an acidic environment.</title>
        <authorList>
            <person name="Hirooka S."/>
            <person name="Hirose Y."/>
            <person name="Kanesaki Y."/>
            <person name="Higuchi S."/>
            <person name="Fujiwara T."/>
            <person name="Onuma R."/>
            <person name="Era A."/>
            <person name="Ohbayashi R."/>
            <person name="Uzuka A."/>
            <person name="Nozaki H."/>
            <person name="Yoshikawa H."/>
            <person name="Miyagishima S.Y."/>
        </authorList>
    </citation>
    <scope>NUCLEOTIDE SEQUENCE [LARGE SCALE GENOMIC DNA]</scope>
    <source>
        <strain evidence="16 17">NIES-2499</strain>
    </source>
</reference>
<feature type="compositionally biased region" description="Basic and acidic residues" evidence="13">
    <location>
        <begin position="949"/>
        <end position="961"/>
    </location>
</feature>
<feature type="transmembrane region" description="Helical" evidence="14">
    <location>
        <begin position="332"/>
        <end position="357"/>
    </location>
</feature>
<dbReference type="OrthoDB" id="416585at2759"/>
<proteinExistence type="predicted"/>
<feature type="region of interest" description="Disordered" evidence="13">
    <location>
        <begin position="578"/>
        <end position="597"/>
    </location>
</feature>
<keyword evidence="3" id="KW-0109">Calcium transport</keyword>
<name>A0A250X1Q1_9CHLO</name>
<dbReference type="GO" id="GO:0098703">
    <property type="term" value="P:calcium ion import across plasma membrane"/>
    <property type="evidence" value="ECO:0007669"/>
    <property type="project" value="TreeGrafter"/>
</dbReference>
<feature type="compositionally biased region" description="Polar residues" evidence="13">
    <location>
        <begin position="891"/>
        <end position="909"/>
    </location>
</feature>
<evidence type="ECO:0000256" key="7">
    <source>
        <dbReference type="ARBA" id="ARBA00022882"/>
    </source>
</evidence>
<evidence type="ECO:0000256" key="2">
    <source>
        <dbReference type="ARBA" id="ARBA00022448"/>
    </source>
</evidence>
<evidence type="ECO:0000256" key="6">
    <source>
        <dbReference type="ARBA" id="ARBA00022837"/>
    </source>
</evidence>
<dbReference type="Proteomes" id="UP000232323">
    <property type="component" value="Unassembled WGS sequence"/>
</dbReference>
<dbReference type="GO" id="GO:0008331">
    <property type="term" value="F:high voltage-gated calcium channel activity"/>
    <property type="evidence" value="ECO:0007669"/>
    <property type="project" value="TreeGrafter"/>
</dbReference>
<keyword evidence="9" id="KW-0406">Ion transport</keyword>
<dbReference type="PANTHER" id="PTHR45628">
    <property type="entry name" value="VOLTAGE-DEPENDENT CALCIUM CHANNEL TYPE A SUBUNIT ALPHA-1"/>
    <property type="match status" value="1"/>
</dbReference>
<feature type="transmembrane region" description="Helical" evidence="14">
    <location>
        <begin position="491"/>
        <end position="517"/>
    </location>
</feature>
<dbReference type="Gene3D" id="1.10.287.70">
    <property type="match status" value="2"/>
</dbReference>
<evidence type="ECO:0000256" key="9">
    <source>
        <dbReference type="ARBA" id="ARBA00023065"/>
    </source>
</evidence>
<keyword evidence="7" id="KW-0851">Voltage-gated channel</keyword>
<comment type="caution">
    <text evidence="16">The sequence shown here is derived from an EMBL/GenBank/DDBJ whole genome shotgun (WGS) entry which is preliminary data.</text>
</comment>
<keyword evidence="8 14" id="KW-1133">Transmembrane helix</keyword>
<evidence type="ECO:0000256" key="3">
    <source>
        <dbReference type="ARBA" id="ARBA00022568"/>
    </source>
</evidence>
<feature type="domain" description="Ion transport" evidence="15">
    <location>
        <begin position="212"/>
        <end position="523"/>
    </location>
</feature>
<evidence type="ECO:0000313" key="17">
    <source>
        <dbReference type="Proteomes" id="UP000232323"/>
    </source>
</evidence>
<dbReference type="AlphaFoldDB" id="A0A250X1Q1"/>
<keyword evidence="17" id="KW-1185">Reference proteome</keyword>
<dbReference type="InterPro" id="IPR005821">
    <property type="entry name" value="Ion_trans_dom"/>
</dbReference>
<gene>
    <name evidence="16" type="ORF">CEUSTIGMA_g4445.t1</name>
</gene>
<feature type="transmembrane region" description="Helical" evidence="14">
    <location>
        <begin position="246"/>
        <end position="265"/>
    </location>
</feature>
<evidence type="ECO:0000259" key="15">
    <source>
        <dbReference type="Pfam" id="PF00520"/>
    </source>
</evidence>